<keyword evidence="3" id="KW-1185">Reference proteome</keyword>
<comment type="caution">
    <text evidence="2">The sequence shown here is derived from an EMBL/GenBank/DDBJ whole genome shotgun (WGS) entry which is preliminary data.</text>
</comment>
<feature type="compositionally biased region" description="Low complexity" evidence="1">
    <location>
        <begin position="84"/>
        <end position="98"/>
    </location>
</feature>
<proteinExistence type="predicted"/>
<accession>A0A2C6KKA8</accession>
<sequence length="145" mass="16258">SSDGTETPTTQTHENPFWLPVVTHRAHWLSKSDELVVVFRASTSPGTDRAPETIEDDLRASLRLQKWEFGKVLRRGAEHVRRGTCPTQQCTTTATGNTLQPVLPGARREDPTGSRRGSNLVRRFLRISPPSPVSNHVCEKWHSHS</sequence>
<gene>
    <name evidence="2" type="ORF">CSUI_008183</name>
</gene>
<evidence type="ECO:0000313" key="3">
    <source>
        <dbReference type="Proteomes" id="UP000221165"/>
    </source>
</evidence>
<organism evidence="2 3">
    <name type="scientific">Cystoisospora suis</name>
    <dbReference type="NCBI Taxonomy" id="483139"/>
    <lineage>
        <taxon>Eukaryota</taxon>
        <taxon>Sar</taxon>
        <taxon>Alveolata</taxon>
        <taxon>Apicomplexa</taxon>
        <taxon>Conoidasida</taxon>
        <taxon>Coccidia</taxon>
        <taxon>Eucoccidiorida</taxon>
        <taxon>Eimeriorina</taxon>
        <taxon>Sarcocystidae</taxon>
        <taxon>Cystoisospora</taxon>
    </lineage>
</organism>
<feature type="non-terminal residue" evidence="2">
    <location>
        <position position="1"/>
    </location>
</feature>
<dbReference type="GeneID" id="94431530"/>
<dbReference type="VEuPathDB" id="ToxoDB:CSUI_008183"/>
<evidence type="ECO:0000256" key="1">
    <source>
        <dbReference type="SAM" id="MobiDB-lite"/>
    </source>
</evidence>
<reference evidence="2 3" key="1">
    <citation type="journal article" date="2017" name="Int. J. Parasitol.">
        <title>The genome of the protozoan parasite Cystoisospora suis and a reverse vaccinology approach to identify vaccine candidates.</title>
        <authorList>
            <person name="Palmieri N."/>
            <person name="Shrestha A."/>
            <person name="Ruttkowski B."/>
            <person name="Beck T."/>
            <person name="Vogl C."/>
            <person name="Tomley F."/>
            <person name="Blake D.P."/>
            <person name="Joachim A."/>
        </authorList>
    </citation>
    <scope>NUCLEOTIDE SEQUENCE [LARGE SCALE GENOMIC DNA]</scope>
    <source>
        <strain evidence="2 3">Wien I</strain>
    </source>
</reference>
<protein>
    <submittedName>
        <fullName evidence="2">Uncharacterized protein</fullName>
    </submittedName>
</protein>
<dbReference type="AlphaFoldDB" id="A0A2C6KKA8"/>
<feature type="region of interest" description="Disordered" evidence="1">
    <location>
        <begin position="84"/>
        <end position="119"/>
    </location>
</feature>
<evidence type="ECO:0000313" key="2">
    <source>
        <dbReference type="EMBL" id="PHJ17987.1"/>
    </source>
</evidence>
<dbReference type="EMBL" id="MIGC01004507">
    <property type="protein sequence ID" value="PHJ17987.1"/>
    <property type="molecule type" value="Genomic_DNA"/>
</dbReference>
<name>A0A2C6KKA8_9APIC</name>
<dbReference type="Proteomes" id="UP000221165">
    <property type="component" value="Unassembled WGS sequence"/>
</dbReference>
<dbReference type="RefSeq" id="XP_067919699.1">
    <property type="nucleotide sequence ID" value="XM_068068319.1"/>
</dbReference>